<proteinExistence type="predicted"/>
<dbReference type="AlphaFoldDB" id="A0AAW0AFZ9"/>
<dbReference type="PROSITE" id="PS50181">
    <property type="entry name" value="FBOX"/>
    <property type="match status" value="1"/>
</dbReference>
<dbReference type="InterPro" id="IPR001810">
    <property type="entry name" value="F-box_dom"/>
</dbReference>
<sequence>MTPMLRELDDAELCLVGVENPTLWNLVEDMVKRVFNMEGHDLHLLPDHKRTRLGRLFSALPSELQLELVHHVDVRDLTSLSLTCKFYYRECTIVFERFMNRSFAAMGLNWGSIRFMARHLGTILTGWVVHQLLFLESKSFDIDDFDCLEVRVNHAELVLKYFEAATDYMLDTEQSGVKVLRRPNTDSKFHIKLYASNDAPERSVFHKSLTASFSWLGGNGFVVPYAELSFKSRTMALPFPAAEIGMAAERGLEIVPFHADPILGCKDVITCPAMIRNTRDLHCFSEPFLSPAWSYRRVQFCRKVEIAWCLGAQGCAEGTDARSFVTASVNIASTGIDIRQQMMMANLEDRLGVKAGNHLY</sequence>
<evidence type="ECO:0000313" key="3">
    <source>
        <dbReference type="Proteomes" id="UP001362999"/>
    </source>
</evidence>
<protein>
    <recommendedName>
        <fullName evidence="1">F-box domain-containing protein</fullName>
    </recommendedName>
</protein>
<gene>
    <name evidence="2" type="ORF">R3P38DRAFT_3211592</name>
</gene>
<dbReference type="InterPro" id="IPR036047">
    <property type="entry name" value="F-box-like_dom_sf"/>
</dbReference>
<accession>A0AAW0AFZ9</accession>
<comment type="caution">
    <text evidence="2">The sequence shown here is derived from an EMBL/GenBank/DDBJ whole genome shotgun (WGS) entry which is preliminary data.</text>
</comment>
<dbReference type="EMBL" id="JAWWNJ010000069">
    <property type="protein sequence ID" value="KAK7007937.1"/>
    <property type="molecule type" value="Genomic_DNA"/>
</dbReference>
<dbReference type="Proteomes" id="UP001362999">
    <property type="component" value="Unassembled WGS sequence"/>
</dbReference>
<organism evidence="2 3">
    <name type="scientific">Favolaschia claudopus</name>
    <dbReference type="NCBI Taxonomy" id="2862362"/>
    <lineage>
        <taxon>Eukaryota</taxon>
        <taxon>Fungi</taxon>
        <taxon>Dikarya</taxon>
        <taxon>Basidiomycota</taxon>
        <taxon>Agaricomycotina</taxon>
        <taxon>Agaricomycetes</taxon>
        <taxon>Agaricomycetidae</taxon>
        <taxon>Agaricales</taxon>
        <taxon>Marasmiineae</taxon>
        <taxon>Mycenaceae</taxon>
        <taxon>Favolaschia</taxon>
    </lineage>
</organism>
<keyword evidence="3" id="KW-1185">Reference proteome</keyword>
<name>A0AAW0AFZ9_9AGAR</name>
<feature type="domain" description="F-box" evidence="1">
    <location>
        <begin position="54"/>
        <end position="106"/>
    </location>
</feature>
<dbReference type="SUPFAM" id="SSF81383">
    <property type="entry name" value="F-box domain"/>
    <property type="match status" value="1"/>
</dbReference>
<dbReference type="Pfam" id="PF00646">
    <property type="entry name" value="F-box"/>
    <property type="match status" value="1"/>
</dbReference>
<evidence type="ECO:0000313" key="2">
    <source>
        <dbReference type="EMBL" id="KAK7007937.1"/>
    </source>
</evidence>
<evidence type="ECO:0000259" key="1">
    <source>
        <dbReference type="PROSITE" id="PS50181"/>
    </source>
</evidence>
<reference evidence="2 3" key="1">
    <citation type="journal article" date="2024" name="J Genomics">
        <title>Draft genome sequencing and assembly of Favolaschia claudopus CIRM-BRFM 2984 isolated from oak limbs.</title>
        <authorList>
            <person name="Navarro D."/>
            <person name="Drula E."/>
            <person name="Chaduli D."/>
            <person name="Cazenave R."/>
            <person name="Ahrendt S."/>
            <person name="Wang J."/>
            <person name="Lipzen A."/>
            <person name="Daum C."/>
            <person name="Barry K."/>
            <person name="Grigoriev I.V."/>
            <person name="Favel A."/>
            <person name="Rosso M.N."/>
            <person name="Martin F."/>
        </authorList>
    </citation>
    <scope>NUCLEOTIDE SEQUENCE [LARGE SCALE GENOMIC DNA]</scope>
    <source>
        <strain evidence="2 3">CIRM-BRFM 2984</strain>
    </source>
</reference>